<proteinExistence type="predicted"/>
<gene>
    <name evidence="1" type="ORF">B7O87_01360</name>
</gene>
<evidence type="ECO:0000313" key="2">
    <source>
        <dbReference type="Proteomes" id="UP000192997"/>
    </source>
</evidence>
<comment type="caution">
    <text evidence="1">The sequence shown here is derived from an EMBL/GenBank/DDBJ whole genome shotgun (WGS) entry which is preliminary data.</text>
</comment>
<name>A0A1X4GIY4_9CYAN</name>
<evidence type="ECO:0000313" key="1">
    <source>
        <dbReference type="EMBL" id="OSO97151.1"/>
    </source>
</evidence>
<protein>
    <submittedName>
        <fullName evidence="1">Uncharacterized protein</fullName>
    </submittedName>
</protein>
<dbReference type="EMBL" id="NBYN01000004">
    <property type="protein sequence ID" value="OSO97151.1"/>
    <property type="molecule type" value="Genomic_DNA"/>
</dbReference>
<dbReference type="AlphaFoldDB" id="A0A1X4GIY4"/>
<sequence>MASKKQALQGTYAQTRLLLALWDLGAGEQKVTKGQLSKRIVSKGQRMTDYQQIIEHLEADGAISTTKKGATVSYTITTPVGINILRNGLLNKEFKFDKNVGAWVANALLLLLRQSHSAPSTPEIKASESTNSKLIASYEEFKSVLLEVYSLLDNQYNFDNLVPIYRLRREIGKRVERGKFNQWLVEMQADDILQLISGELPDFTTDKQEDSILIPGTQLRSYAKRLV</sequence>
<accession>A0A1X4GIY4</accession>
<reference evidence="2" key="1">
    <citation type="submission" date="2017-04" db="EMBL/GenBank/DDBJ databases">
        <authorList>
            <person name="Abreu V.A."/>
            <person name="Popin R.V."/>
            <person name="Rigonato J."/>
            <person name="Andreote A.P."/>
            <person name="Schaker P.C."/>
            <person name="Hoff-Risseti C."/>
            <person name="Alvarenga D.O."/>
            <person name="Varani A.M."/>
            <person name="Fiore M.F."/>
        </authorList>
    </citation>
    <scope>NUCLEOTIDE SEQUENCE [LARGE SCALE GENOMIC DNA]</scope>
    <source>
        <strain evidence="2">CENA303</strain>
    </source>
</reference>
<dbReference type="Proteomes" id="UP000192997">
    <property type="component" value="Unassembled WGS sequence"/>
</dbReference>
<organism evidence="1 2">
    <name type="scientific">Cylindrospermopsis raciborskii CENA303</name>
    <dbReference type="NCBI Taxonomy" id="1170769"/>
    <lineage>
        <taxon>Bacteria</taxon>
        <taxon>Bacillati</taxon>
        <taxon>Cyanobacteriota</taxon>
        <taxon>Cyanophyceae</taxon>
        <taxon>Nostocales</taxon>
        <taxon>Aphanizomenonaceae</taxon>
        <taxon>Cylindrospermopsis</taxon>
    </lineage>
</organism>
<dbReference type="RefSeq" id="WP_085726834.1">
    <property type="nucleotide sequence ID" value="NZ_NBYN01000004.1"/>
</dbReference>